<evidence type="ECO:0000313" key="1">
    <source>
        <dbReference type="EMBL" id="PXZ07959.1"/>
    </source>
</evidence>
<protein>
    <submittedName>
        <fullName evidence="1">Uncharacterized protein</fullName>
    </submittedName>
</protein>
<name>A0A2V4E7T1_9GAMM</name>
<sequence>MQTPAQNADVCITINNSAKQIIDKGWSYIICSAMLPIVKQLKKCSVRLTQNLNNIAHRIN</sequence>
<dbReference type="AlphaFoldDB" id="A0A2V4E7T1"/>
<evidence type="ECO:0000313" key="2">
    <source>
        <dbReference type="Proteomes" id="UP000247932"/>
    </source>
</evidence>
<organism evidence="1 2">
    <name type="scientific">Gilliamella apicola</name>
    <dbReference type="NCBI Taxonomy" id="1196095"/>
    <lineage>
        <taxon>Bacteria</taxon>
        <taxon>Pseudomonadati</taxon>
        <taxon>Pseudomonadota</taxon>
        <taxon>Gammaproteobacteria</taxon>
        <taxon>Orbales</taxon>
        <taxon>Orbaceae</taxon>
        <taxon>Gilliamella</taxon>
    </lineage>
</organism>
<reference evidence="1 2" key="1">
    <citation type="submission" date="2018-05" db="EMBL/GenBank/DDBJ databases">
        <title>Reference genomes for bee gut microbiota database.</title>
        <authorList>
            <person name="Ellegaard K.M."/>
        </authorList>
    </citation>
    <scope>NUCLEOTIDE SEQUENCE [LARGE SCALE GENOMIC DNA]</scope>
    <source>
        <strain evidence="1 2">ESL0182</strain>
    </source>
</reference>
<proteinExistence type="predicted"/>
<dbReference type="Proteomes" id="UP000247932">
    <property type="component" value="Unassembled WGS sequence"/>
</dbReference>
<keyword evidence="2" id="KW-1185">Reference proteome</keyword>
<accession>A0A2V4E7T1</accession>
<comment type="caution">
    <text evidence="1">The sequence shown here is derived from an EMBL/GenBank/DDBJ whole genome shotgun (WGS) entry which is preliminary data.</text>
</comment>
<dbReference type="EMBL" id="QGLR01000008">
    <property type="protein sequence ID" value="PXZ07959.1"/>
    <property type="molecule type" value="Genomic_DNA"/>
</dbReference>
<gene>
    <name evidence="1" type="ORF">DKK70_04705</name>
</gene>